<evidence type="ECO:0000313" key="2">
    <source>
        <dbReference type="Proteomes" id="UP000789901"/>
    </source>
</evidence>
<protein>
    <submittedName>
        <fullName evidence="1">4031_t:CDS:1</fullName>
    </submittedName>
</protein>
<accession>A0ABN7X5H3</accession>
<sequence>MQTFLSSPRYNKKYIFKNPTSLYENFCNAYVYHLATSTGNPCPNAQTAFANAQNEWKQVRQKKKEIIEQIINDYFATSIRPPLYTSFSSTSSTTQTEINDISNRQNIPQLTIITSEEPRFNAAAQKRSFAEQNIAEKKLDELNALYNIAQDPQIRHDLLSQITETRDK</sequence>
<keyword evidence="2" id="KW-1185">Reference proteome</keyword>
<dbReference type="EMBL" id="CAJVQB010092747">
    <property type="protein sequence ID" value="CAG8848598.1"/>
    <property type="molecule type" value="Genomic_DNA"/>
</dbReference>
<evidence type="ECO:0000313" key="1">
    <source>
        <dbReference type="EMBL" id="CAG8848598.1"/>
    </source>
</evidence>
<reference evidence="1 2" key="1">
    <citation type="submission" date="2021-06" db="EMBL/GenBank/DDBJ databases">
        <authorList>
            <person name="Kallberg Y."/>
            <person name="Tangrot J."/>
            <person name="Rosling A."/>
        </authorList>
    </citation>
    <scope>NUCLEOTIDE SEQUENCE [LARGE SCALE GENOMIC DNA]</scope>
    <source>
        <strain evidence="1 2">120-4 pot B 10/14</strain>
    </source>
</reference>
<proteinExistence type="predicted"/>
<feature type="non-terminal residue" evidence="1">
    <location>
        <position position="168"/>
    </location>
</feature>
<dbReference type="Proteomes" id="UP000789901">
    <property type="component" value="Unassembled WGS sequence"/>
</dbReference>
<comment type="caution">
    <text evidence="1">The sequence shown here is derived from an EMBL/GenBank/DDBJ whole genome shotgun (WGS) entry which is preliminary data.</text>
</comment>
<gene>
    <name evidence="1" type="ORF">GMARGA_LOCUS39262</name>
</gene>
<name>A0ABN7X5H3_GIGMA</name>
<organism evidence="1 2">
    <name type="scientific">Gigaspora margarita</name>
    <dbReference type="NCBI Taxonomy" id="4874"/>
    <lineage>
        <taxon>Eukaryota</taxon>
        <taxon>Fungi</taxon>
        <taxon>Fungi incertae sedis</taxon>
        <taxon>Mucoromycota</taxon>
        <taxon>Glomeromycotina</taxon>
        <taxon>Glomeromycetes</taxon>
        <taxon>Diversisporales</taxon>
        <taxon>Gigasporaceae</taxon>
        <taxon>Gigaspora</taxon>
    </lineage>
</organism>